<evidence type="ECO:0000259" key="7">
    <source>
        <dbReference type="Pfam" id="PF01571"/>
    </source>
</evidence>
<name>A0ABD5UF60_9EURY</name>
<accession>A0ABD5UF60</accession>
<dbReference type="EMBL" id="JBHSXM010000002">
    <property type="protein sequence ID" value="MFC6837956.1"/>
    <property type="molecule type" value="Genomic_DNA"/>
</dbReference>
<dbReference type="GO" id="GO:0008483">
    <property type="term" value="F:transaminase activity"/>
    <property type="evidence" value="ECO:0007669"/>
    <property type="project" value="UniProtKB-KW"/>
</dbReference>
<evidence type="ECO:0000256" key="1">
    <source>
        <dbReference type="ARBA" id="ARBA00008609"/>
    </source>
</evidence>
<comment type="similarity">
    <text evidence="1 5">Belongs to the GcvT family.</text>
</comment>
<dbReference type="SUPFAM" id="SSF101790">
    <property type="entry name" value="Aminomethyltransferase beta-barrel domain"/>
    <property type="match status" value="1"/>
</dbReference>
<keyword evidence="2 5" id="KW-0032">Aminotransferase</keyword>
<organism evidence="9 10">
    <name type="scientific">Halomarina ordinaria</name>
    <dbReference type="NCBI Taxonomy" id="3033939"/>
    <lineage>
        <taxon>Archaea</taxon>
        <taxon>Methanobacteriati</taxon>
        <taxon>Methanobacteriota</taxon>
        <taxon>Stenosarchaea group</taxon>
        <taxon>Halobacteria</taxon>
        <taxon>Halobacteriales</taxon>
        <taxon>Natronomonadaceae</taxon>
        <taxon>Halomarina</taxon>
    </lineage>
</organism>
<evidence type="ECO:0000256" key="4">
    <source>
        <dbReference type="ARBA" id="ARBA00047665"/>
    </source>
</evidence>
<dbReference type="InterPro" id="IPR028896">
    <property type="entry name" value="GcvT/YgfZ/DmdA"/>
</dbReference>
<dbReference type="NCBIfam" id="NF001567">
    <property type="entry name" value="PRK00389.1"/>
    <property type="match status" value="1"/>
</dbReference>
<evidence type="ECO:0000259" key="8">
    <source>
        <dbReference type="Pfam" id="PF08669"/>
    </source>
</evidence>
<dbReference type="PIRSF" id="PIRSF006487">
    <property type="entry name" value="GcvT"/>
    <property type="match status" value="1"/>
</dbReference>
<protein>
    <recommendedName>
        <fullName evidence="5">Probable aminomethyltransferase</fullName>
        <ecNumber evidence="5">2.1.2.10</ecNumber>
    </recommendedName>
    <alternativeName>
        <fullName evidence="5">Glycine cleavage system T protein</fullName>
    </alternativeName>
</protein>
<proteinExistence type="inferred from homology"/>
<dbReference type="Pfam" id="PF01571">
    <property type="entry name" value="GCV_T"/>
    <property type="match status" value="1"/>
</dbReference>
<dbReference type="RefSeq" id="WP_304449713.1">
    <property type="nucleotide sequence ID" value="NZ_JARRAH010000002.1"/>
</dbReference>
<dbReference type="EC" id="2.1.2.10" evidence="5"/>
<dbReference type="Gene3D" id="2.40.30.110">
    <property type="entry name" value="Aminomethyltransferase beta-barrel domains"/>
    <property type="match status" value="1"/>
</dbReference>
<reference evidence="9 10" key="1">
    <citation type="journal article" date="2019" name="Int. J. Syst. Evol. Microbiol.">
        <title>The Global Catalogue of Microorganisms (GCM) 10K type strain sequencing project: providing services to taxonomists for standard genome sequencing and annotation.</title>
        <authorList>
            <consortium name="The Broad Institute Genomics Platform"/>
            <consortium name="The Broad Institute Genome Sequencing Center for Infectious Disease"/>
            <person name="Wu L."/>
            <person name="Ma J."/>
        </authorList>
    </citation>
    <scope>NUCLEOTIDE SEQUENCE [LARGE SCALE GENOMIC DNA]</scope>
    <source>
        <strain evidence="9 10">PSRA2</strain>
    </source>
</reference>
<keyword evidence="3 5" id="KW-0808">Transferase</keyword>
<dbReference type="Proteomes" id="UP001596406">
    <property type="component" value="Unassembled WGS sequence"/>
</dbReference>
<comment type="caution">
    <text evidence="9">The sequence shown here is derived from an EMBL/GenBank/DDBJ whole genome shotgun (WGS) entry which is preliminary data.</text>
</comment>
<dbReference type="PANTHER" id="PTHR43757">
    <property type="entry name" value="AMINOMETHYLTRANSFERASE"/>
    <property type="match status" value="1"/>
</dbReference>
<comment type="subunit">
    <text evidence="5">The glycine cleavage system is composed of four proteins: P, T, L and H.</text>
</comment>
<keyword evidence="10" id="KW-1185">Reference proteome</keyword>
<evidence type="ECO:0000256" key="5">
    <source>
        <dbReference type="HAMAP-Rule" id="MF_00259"/>
    </source>
</evidence>
<evidence type="ECO:0000256" key="2">
    <source>
        <dbReference type="ARBA" id="ARBA00022576"/>
    </source>
</evidence>
<dbReference type="InterPro" id="IPR027266">
    <property type="entry name" value="TrmE/GcvT-like"/>
</dbReference>
<dbReference type="SUPFAM" id="SSF103025">
    <property type="entry name" value="Folate-binding domain"/>
    <property type="match status" value="1"/>
</dbReference>
<dbReference type="InterPro" id="IPR013977">
    <property type="entry name" value="GcvT_C"/>
</dbReference>
<comment type="catalytic activity">
    <reaction evidence="4 5">
        <text>N(6)-[(R)-S(8)-aminomethyldihydrolipoyl]-L-lysyl-[protein] + (6S)-5,6,7,8-tetrahydrofolate = N(6)-[(R)-dihydrolipoyl]-L-lysyl-[protein] + (6R)-5,10-methylene-5,6,7,8-tetrahydrofolate + NH4(+)</text>
        <dbReference type="Rhea" id="RHEA:16945"/>
        <dbReference type="Rhea" id="RHEA-COMP:10475"/>
        <dbReference type="Rhea" id="RHEA-COMP:10492"/>
        <dbReference type="ChEBI" id="CHEBI:15636"/>
        <dbReference type="ChEBI" id="CHEBI:28938"/>
        <dbReference type="ChEBI" id="CHEBI:57453"/>
        <dbReference type="ChEBI" id="CHEBI:83100"/>
        <dbReference type="ChEBI" id="CHEBI:83143"/>
        <dbReference type="EC" id="2.1.2.10"/>
    </reaction>
</comment>
<evidence type="ECO:0000313" key="10">
    <source>
        <dbReference type="Proteomes" id="UP001596406"/>
    </source>
</evidence>
<evidence type="ECO:0000313" key="9">
    <source>
        <dbReference type="EMBL" id="MFC6837956.1"/>
    </source>
</evidence>
<dbReference type="FunFam" id="2.40.30.110:FF:000003">
    <property type="entry name" value="Aminomethyltransferase"/>
    <property type="match status" value="1"/>
</dbReference>
<dbReference type="GO" id="GO:0019464">
    <property type="term" value="P:glycine decarboxylation via glycine cleavage system"/>
    <property type="evidence" value="ECO:0007669"/>
    <property type="project" value="UniProtKB-UniRule"/>
</dbReference>
<dbReference type="InterPro" id="IPR029043">
    <property type="entry name" value="GcvT/YgfZ_C"/>
</dbReference>
<dbReference type="AlphaFoldDB" id="A0ABD5UF60"/>
<dbReference type="HAMAP" id="MF_00259">
    <property type="entry name" value="GcvT"/>
    <property type="match status" value="1"/>
</dbReference>
<dbReference type="InterPro" id="IPR006223">
    <property type="entry name" value="GcvT"/>
</dbReference>
<dbReference type="InterPro" id="IPR022903">
    <property type="entry name" value="GcvT_bac"/>
</dbReference>
<feature type="domain" description="GCVT N-terminal" evidence="7">
    <location>
        <begin position="8"/>
        <end position="262"/>
    </location>
</feature>
<dbReference type="InterPro" id="IPR006222">
    <property type="entry name" value="GCVT_N"/>
</dbReference>
<evidence type="ECO:0000256" key="6">
    <source>
        <dbReference type="PIRSR" id="PIRSR006487-1"/>
    </source>
</evidence>
<gene>
    <name evidence="5 9" type="primary">gcvT</name>
    <name evidence="9" type="ORF">ACFQHK_15855</name>
</gene>
<dbReference type="NCBIfam" id="TIGR00528">
    <property type="entry name" value="gcvT"/>
    <property type="match status" value="1"/>
</dbReference>
<dbReference type="Gene3D" id="4.10.1250.10">
    <property type="entry name" value="Aminomethyltransferase fragment"/>
    <property type="match status" value="1"/>
</dbReference>
<feature type="binding site" evidence="6">
    <location>
        <position position="200"/>
    </location>
    <ligand>
        <name>substrate</name>
    </ligand>
</feature>
<dbReference type="Gene3D" id="3.30.70.1400">
    <property type="entry name" value="Aminomethyltransferase beta-barrel domains"/>
    <property type="match status" value="1"/>
</dbReference>
<evidence type="ECO:0000256" key="3">
    <source>
        <dbReference type="ARBA" id="ARBA00022679"/>
    </source>
</evidence>
<dbReference type="GO" id="GO:0004047">
    <property type="term" value="F:aminomethyltransferase activity"/>
    <property type="evidence" value="ECO:0007669"/>
    <property type="project" value="UniProtKB-UniRule"/>
</dbReference>
<comment type="function">
    <text evidence="5">The glycine cleavage system catalyzes the degradation of glycine.</text>
</comment>
<dbReference type="Pfam" id="PF08669">
    <property type="entry name" value="GCV_T_C"/>
    <property type="match status" value="1"/>
</dbReference>
<dbReference type="Gene3D" id="3.30.1360.120">
    <property type="entry name" value="Probable tRNA modification gtpase trme, domain 1"/>
    <property type="match status" value="1"/>
</dbReference>
<feature type="domain" description="Aminomethyltransferase C-terminal" evidence="8">
    <location>
        <begin position="283"/>
        <end position="357"/>
    </location>
</feature>
<dbReference type="PANTHER" id="PTHR43757:SF2">
    <property type="entry name" value="AMINOMETHYLTRANSFERASE, MITOCHONDRIAL"/>
    <property type="match status" value="1"/>
</dbReference>
<sequence>MSTRKPPLYEKHLQSGADFTDFGGWDMPVSFDSIRTEHAAVRDSVGIFDVSHMGEVTVGGPDAAELMNRLTTNDVTELDPGDAQYACILSEDGTLIDDTVVYFQPDGEEYLFVPNAGNDEAMADRWTDHAGAHDLEATVTNRTGELGMAAVQGPDAVETVQTAATGSLEDVSRFSARDTTINGADCLAARTGYTGEDGFELLFDADDSEAVWEAFADVQPCGLGARDTLRLDAGLLLSGQDFHPEDEPRTPYEARLGFVVDDSKPFFVGQAALQDAADPEELLVGLELDERAVPRHGYPILHDGEQLGHVTSGTMSPTLEVPIALGYVDAAYADEGTSLAVEIRDRAAAATVVSHRFLQEYRD</sequence>